<dbReference type="OrthoDB" id="2978551at2759"/>
<evidence type="ECO:0000256" key="1">
    <source>
        <dbReference type="ARBA" id="ARBA00022737"/>
    </source>
</evidence>
<feature type="signal peptide" evidence="3">
    <location>
        <begin position="1"/>
        <end position="16"/>
    </location>
</feature>
<gene>
    <name evidence="4" type="ORF">D9619_012946</name>
</gene>
<evidence type="ECO:0000313" key="5">
    <source>
        <dbReference type="Proteomes" id="UP000567179"/>
    </source>
</evidence>
<comment type="caution">
    <text evidence="4">The sequence shown here is derived from an EMBL/GenBank/DDBJ whole genome shotgun (WGS) entry which is preliminary data.</text>
</comment>
<feature type="chain" id="PRO_5034655086" description="Fungal N-terminal domain-containing protein" evidence="3">
    <location>
        <begin position="17"/>
        <end position="1149"/>
    </location>
</feature>
<sequence>MDPFSALLAVITLATAVKDMIELADKIHASFEKVSENLRNAQILANEIKQTTYELKDFCAQHYATLDDDKELKRALLELIAKLKLFHSDIVPLIPSPTPGLIRRVKVGFRAWKNNDRIDASIRELKEDVKKCQMNFMMMSIARIQVKLNEMHKSTSKDLHVIQQGVSDLLVTHNPVVSFAFHSSPSPSQKTIESPNQNIVAFAQTSPSTSTPMWKTPSAMKDQIIWDTYLKGQIDSIAISLSGISTLDTTYFVEPLEAYASPFAPMVVTSLRPEYCDPESLHRDVVGQSLQIRKTLENNPTSTSVQEGAWSLVDLSIGLHYLGMSQEAATMGKWAVELFRALAAVDGATYSPFLAHSLKHLSHFYTELDDMDASFMAIQEAVNVSRSLQDANTPLNLRVQYSAILTIYAKHISPKDHRFGVELASESLKLMERIIAIERLPVPYAKDADGVVQVNRKFLDELYRMAPSDHAIVEYARALRELSDCLVRDNQLSESLDLKLFALAIFYDLPSRISESMNEELGSILYDIITQPTKSLLPPEKLLLYAEDYIHIIRKRVEKNASLHGRTLCNALWEKASLFNQLGRHDEAVVVWKEIADLAQDLIQDQLYYANALSQVSWSFRNLKRHEEAAHFRNQSLITYHDISSAVSPSQAYSYYDLCVDLQLAKRYGEAVQAAQSAVNQSRTLALGEDSHIWIIQIGRGQTALANSLLHTGEHTSAMDEGLGALQVFERLVFTDPSCVGYYLYALRVNLEIAMTVDDAFASVTRFKDVVQRYQQLAELSSEVVGLSLLEAEIDYGHNLDRLDRLTEARQHFEGLLAGWNFRDYSGHSEIQIAHLHISAHISYASILDNQGHTELALEQIIRAVQIGKPFSSTHPDIAGQTVGAMHRHAQLLVELGRYPEALTMAETTLDFSRTIQIDDLSNVVGAMHVVAIAADRLHKFKRVIQISKEAVDVCRGEDMAEYCQTDTRALILLPRSLQFLSSGEADLGLNEGLKHALDAVGEAEKLKSNLLMASGDAEKSYMDARGHLGTVLFAHGEIFKAREIFEERRVYLKSRVKERNGEYGDLVAVLYRLGIMYCHDGRHPEGVSITRELTDIMSRLEIAFPGLHKLVKIDMQHEVSMPTLRDLQTFKIKLTCNHHSQISFDSGL</sequence>
<dbReference type="Gene3D" id="1.25.40.10">
    <property type="entry name" value="Tetratricopeptide repeat domain"/>
    <property type="match status" value="2"/>
</dbReference>
<dbReference type="InterPro" id="IPR011990">
    <property type="entry name" value="TPR-like_helical_dom_sf"/>
</dbReference>
<protein>
    <recommendedName>
        <fullName evidence="6">Fungal N-terminal domain-containing protein</fullName>
    </recommendedName>
</protein>
<evidence type="ECO:0000256" key="3">
    <source>
        <dbReference type="SAM" id="SignalP"/>
    </source>
</evidence>
<dbReference type="PANTHER" id="PTHR45641:SF19">
    <property type="entry name" value="NEPHROCYSTIN-3"/>
    <property type="match status" value="1"/>
</dbReference>
<keyword evidence="3" id="KW-0732">Signal</keyword>
<dbReference type="EMBL" id="JAACJJ010000017">
    <property type="protein sequence ID" value="KAF5323796.1"/>
    <property type="molecule type" value="Genomic_DNA"/>
</dbReference>
<evidence type="ECO:0000313" key="4">
    <source>
        <dbReference type="EMBL" id="KAF5323796.1"/>
    </source>
</evidence>
<dbReference type="SUPFAM" id="SSF48452">
    <property type="entry name" value="TPR-like"/>
    <property type="match status" value="2"/>
</dbReference>
<reference evidence="4 5" key="1">
    <citation type="journal article" date="2020" name="ISME J.">
        <title>Uncovering the hidden diversity of litter-decomposition mechanisms in mushroom-forming fungi.</title>
        <authorList>
            <person name="Floudas D."/>
            <person name="Bentzer J."/>
            <person name="Ahren D."/>
            <person name="Johansson T."/>
            <person name="Persson P."/>
            <person name="Tunlid A."/>
        </authorList>
    </citation>
    <scope>NUCLEOTIDE SEQUENCE [LARGE SCALE GENOMIC DNA]</scope>
    <source>
        <strain evidence="4 5">CBS 101986</strain>
    </source>
</reference>
<dbReference type="AlphaFoldDB" id="A0A8H5BIH5"/>
<proteinExistence type="predicted"/>
<accession>A0A8H5BIH5</accession>
<keyword evidence="5" id="KW-1185">Reference proteome</keyword>
<evidence type="ECO:0000256" key="2">
    <source>
        <dbReference type="ARBA" id="ARBA00022803"/>
    </source>
</evidence>
<keyword evidence="2" id="KW-0802">TPR repeat</keyword>
<dbReference type="PANTHER" id="PTHR45641">
    <property type="entry name" value="TETRATRICOPEPTIDE REPEAT PROTEIN (AFU_ORTHOLOGUE AFUA_6G03870)"/>
    <property type="match status" value="1"/>
</dbReference>
<evidence type="ECO:0008006" key="6">
    <source>
        <dbReference type="Google" id="ProtNLM"/>
    </source>
</evidence>
<keyword evidence="1" id="KW-0677">Repeat</keyword>
<organism evidence="4 5">
    <name type="scientific">Psilocybe cf. subviscida</name>
    <dbReference type="NCBI Taxonomy" id="2480587"/>
    <lineage>
        <taxon>Eukaryota</taxon>
        <taxon>Fungi</taxon>
        <taxon>Dikarya</taxon>
        <taxon>Basidiomycota</taxon>
        <taxon>Agaricomycotina</taxon>
        <taxon>Agaricomycetes</taxon>
        <taxon>Agaricomycetidae</taxon>
        <taxon>Agaricales</taxon>
        <taxon>Agaricineae</taxon>
        <taxon>Strophariaceae</taxon>
        <taxon>Psilocybe</taxon>
    </lineage>
</organism>
<dbReference type="Proteomes" id="UP000567179">
    <property type="component" value="Unassembled WGS sequence"/>
</dbReference>
<name>A0A8H5BIH5_9AGAR</name>